<keyword evidence="5 10" id="KW-0479">Metal-binding</keyword>
<feature type="compositionally biased region" description="Pro residues" evidence="11">
    <location>
        <begin position="22"/>
        <end position="33"/>
    </location>
</feature>
<dbReference type="PROSITE" id="PS50112">
    <property type="entry name" value="PAS"/>
    <property type="match status" value="1"/>
</dbReference>
<comment type="similarity">
    <text evidence="3">Belongs to the cyclic nucleotide phosphodiesterase family. PDE8 subfamily.</text>
</comment>
<feature type="active site" description="Proton donor" evidence="8">
    <location>
        <position position="699"/>
    </location>
</feature>
<feature type="compositionally biased region" description="Basic and acidic residues" evidence="11">
    <location>
        <begin position="1"/>
        <end position="10"/>
    </location>
</feature>
<feature type="binding site" evidence="9">
    <location>
        <position position="740"/>
    </location>
    <ligand>
        <name>AMP</name>
        <dbReference type="ChEBI" id="CHEBI:456215"/>
    </ligand>
</feature>
<dbReference type="Proteomes" id="UP001487740">
    <property type="component" value="Unassembled WGS sequence"/>
</dbReference>
<keyword evidence="7" id="KW-0114">cAMP</keyword>
<protein>
    <recommendedName>
        <fullName evidence="4">3',5'-cyclic-AMP phosphodiesterase</fullName>
        <ecNumber evidence="4">3.1.4.53</ecNumber>
    </recommendedName>
</protein>
<organism evidence="14 15">
    <name type="scientific">Scylla paramamosain</name>
    <name type="common">Mud crab</name>
    <dbReference type="NCBI Taxonomy" id="85552"/>
    <lineage>
        <taxon>Eukaryota</taxon>
        <taxon>Metazoa</taxon>
        <taxon>Ecdysozoa</taxon>
        <taxon>Arthropoda</taxon>
        <taxon>Crustacea</taxon>
        <taxon>Multicrustacea</taxon>
        <taxon>Malacostraca</taxon>
        <taxon>Eumalacostraca</taxon>
        <taxon>Eucarida</taxon>
        <taxon>Decapoda</taxon>
        <taxon>Pleocyemata</taxon>
        <taxon>Brachyura</taxon>
        <taxon>Eubrachyura</taxon>
        <taxon>Portunoidea</taxon>
        <taxon>Portunidae</taxon>
        <taxon>Portuninae</taxon>
        <taxon>Scylla</taxon>
    </lineage>
</organism>
<dbReference type="InterPro" id="IPR002073">
    <property type="entry name" value="PDEase_catalytic_dom"/>
</dbReference>
<accession>A0AAW0SGH4</accession>
<evidence type="ECO:0000256" key="2">
    <source>
        <dbReference type="ARBA" id="ARBA00004703"/>
    </source>
</evidence>
<feature type="region of interest" description="Disordered" evidence="11">
    <location>
        <begin position="1"/>
        <end position="99"/>
    </location>
</feature>
<dbReference type="Gene3D" id="1.10.1300.10">
    <property type="entry name" value="3'5'-cyclic nucleotide phosphodiesterase, catalytic domain"/>
    <property type="match status" value="1"/>
</dbReference>
<dbReference type="InterPro" id="IPR036971">
    <property type="entry name" value="PDEase_catalytic_dom_sf"/>
</dbReference>
<name>A0AAW0SGH4_SCYPA</name>
<comment type="cofactor">
    <cofactor evidence="1">
        <name>a divalent metal cation</name>
        <dbReference type="ChEBI" id="CHEBI:60240"/>
    </cofactor>
</comment>
<feature type="domain" description="PDEase" evidence="13">
    <location>
        <begin position="622"/>
        <end position="981"/>
    </location>
</feature>
<feature type="binding site" evidence="9">
    <location>
        <position position="939"/>
    </location>
    <ligand>
        <name>AMP</name>
        <dbReference type="ChEBI" id="CHEBI:456215"/>
    </ligand>
</feature>
<dbReference type="SUPFAM" id="SSF55785">
    <property type="entry name" value="PYP-like sensor domain (PAS domain)"/>
    <property type="match status" value="1"/>
</dbReference>
<dbReference type="Pfam" id="PF23198">
    <property type="entry name" value="PDE8A_N"/>
    <property type="match status" value="1"/>
</dbReference>
<feature type="region of interest" description="Disordered" evidence="11">
    <location>
        <begin position="320"/>
        <end position="372"/>
    </location>
</feature>
<feature type="binding site" evidence="10">
    <location>
        <position position="703"/>
    </location>
    <ligand>
        <name>Zn(2+)</name>
        <dbReference type="ChEBI" id="CHEBI:29105"/>
        <label>1</label>
    </ligand>
</feature>
<feature type="region of interest" description="Disordered" evidence="11">
    <location>
        <begin position="983"/>
        <end position="1034"/>
    </location>
</feature>
<evidence type="ECO:0000256" key="4">
    <source>
        <dbReference type="ARBA" id="ARBA00012276"/>
    </source>
</evidence>
<evidence type="ECO:0000256" key="8">
    <source>
        <dbReference type="PIRSR" id="PIRSR623088-1"/>
    </source>
</evidence>
<dbReference type="CDD" id="cd00130">
    <property type="entry name" value="PAS"/>
    <property type="match status" value="1"/>
</dbReference>
<feature type="binding site" evidence="10">
    <location>
        <position position="739"/>
    </location>
    <ligand>
        <name>Zn(2+)</name>
        <dbReference type="ChEBI" id="CHEBI:29105"/>
        <label>1</label>
    </ligand>
</feature>
<evidence type="ECO:0000256" key="9">
    <source>
        <dbReference type="PIRSR" id="PIRSR623088-2"/>
    </source>
</evidence>
<reference evidence="14 15" key="1">
    <citation type="submission" date="2023-03" db="EMBL/GenBank/DDBJ databases">
        <title>High-quality genome of Scylla paramamosain provides insights in environmental adaptation.</title>
        <authorList>
            <person name="Zhang L."/>
        </authorList>
    </citation>
    <scope>NUCLEOTIDE SEQUENCE [LARGE SCALE GENOMIC DNA]</scope>
    <source>
        <strain evidence="14">LZ_2023a</strain>
        <tissue evidence="14">Muscle</tissue>
    </source>
</reference>
<evidence type="ECO:0000256" key="7">
    <source>
        <dbReference type="ARBA" id="ARBA00023149"/>
    </source>
</evidence>
<dbReference type="EC" id="3.1.4.53" evidence="4"/>
<proteinExistence type="inferred from homology"/>
<feature type="binding site" evidence="10">
    <location>
        <position position="887"/>
    </location>
    <ligand>
        <name>Zn(2+)</name>
        <dbReference type="ChEBI" id="CHEBI:29105"/>
        <label>1</label>
    </ligand>
</feature>
<dbReference type="InterPro" id="IPR023088">
    <property type="entry name" value="PDEase"/>
</dbReference>
<dbReference type="InterPro" id="IPR035965">
    <property type="entry name" value="PAS-like_dom_sf"/>
</dbReference>
<evidence type="ECO:0000256" key="3">
    <source>
        <dbReference type="ARBA" id="ARBA00006437"/>
    </source>
</evidence>
<feature type="binding site" evidence="10">
    <location>
        <position position="740"/>
    </location>
    <ligand>
        <name>Zn(2+)</name>
        <dbReference type="ChEBI" id="CHEBI:29105"/>
        <label>1</label>
    </ligand>
</feature>
<evidence type="ECO:0000313" key="15">
    <source>
        <dbReference type="Proteomes" id="UP001487740"/>
    </source>
</evidence>
<dbReference type="Pfam" id="PF00233">
    <property type="entry name" value="PDEase_I"/>
    <property type="match status" value="1"/>
</dbReference>
<evidence type="ECO:0000256" key="11">
    <source>
        <dbReference type="SAM" id="MobiDB-lite"/>
    </source>
</evidence>
<evidence type="ECO:0000259" key="12">
    <source>
        <dbReference type="PROSITE" id="PS50112"/>
    </source>
</evidence>
<feature type="binding site" evidence="9">
    <location>
        <position position="887"/>
    </location>
    <ligand>
        <name>AMP</name>
        <dbReference type="ChEBI" id="CHEBI:456215"/>
    </ligand>
</feature>
<feature type="compositionally biased region" description="Polar residues" evidence="11">
    <location>
        <begin position="64"/>
        <end position="99"/>
    </location>
</feature>
<dbReference type="PANTHER" id="PTHR11347">
    <property type="entry name" value="CYCLIC NUCLEOTIDE PHOSPHODIESTERASE"/>
    <property type="match status" value="1"/>
</dbReference>
<dbReference type="InterPro" id="IPR000014">
    <property type="entry name" value="PAS"/>
</dbReference>
<dbReference type="Gene3D" id="3.30.450.20">
    <property type="entry name" value="PAS domain"/>
    <property type="match status" value="1"/>
</dbReference>
<feature type="compositionally biased region" description="Basic and acidic residues" evidence="11">
    <location>
        <begin position="320"/>
        <end position="337"/>
    </location>
</feature>
<dbReference type="GO" id="GO:0004115">
    <property type="term" value="F:3',5'-cyclic-AMP phosphodiesterase activity"/>
    <property type="evidence" value="ECO:0007669"/>
    <property type="project" value="UniProtKB-EC"/>
</dbReference>
<dbReference type="SUPFAM" id="SSF109604">
    <property type="entry name" value="HD-domain/PDEase-like"/>
    <property type="match status" value="1"/>
</dbReference>
<dbReference type="PROSITE" id="PS51845">
    <property type="entry name" value="PDEASE_I_2"/>
    <property type="match status" value="1"/>
</dbReference>
<evidence type="ECO:0000256" key="6">
    <source>
        <dbReference type="ARBA" id="ARBA00022801"/>
    </source>
</evidence>
<dbReference type="SMART" id="SM00471">
    <property type="entry name" value="HDc"/>
    <property type="match status" value="1"/>
</dbReference>
<feature type="binding site" evidence="9">
    <location>
        <begin position="699"/>
        <end position="703"/>
    </location>
    <ligand>
        <name>AMP</name>
        <dbReference type="ChEBI" id="CHEBI:456215"/>
    </ligand>
</feature>
<feature type="compositionally biased region" description="Acidic residues" evidence="11">
    <location>
        <begin position="1005"/>
        <end position="1026"/>
    </location>
</feature>
<keyword evidence="15" id="KW-1185">Reference proteome</keyword>
<keyword evidence="6" id="KW-0378">Hydrolase</keyword>
<dbReference type="EMBL" id="JARAKH010001222">
    <property type="protein sequence ID" value="KAK8373342.1"/>
    <property type="molecule type" value="Genomic_DNA"/>
</dbReference>
<evidence type="ECO:0000256" key="10">
    <source>
        <dbReference type="PIRSR" id="PIRSR623088-3"/>
    </source>
</evidence>
<dbReference type="InterPro" id="IPR057304">
    <property type="entry name" value="PDE8-like_REC_N"/>
</dbReference>
<evidence type="ECO:0000256" key="1">
    <source>
        <dbReference type="ARBA" id="ARBA00001968"/>
    </source>
</evidence>
<dbReference type="Pfam" id="PF08629">
    <property type="entry name" value="PDE8"/>
    <property type="match status" value="1"/>
</dbReference>
<evidence type="ECO:0000259" key="13">
    <source>
        <dbReference type="PROSITE" id="PS51845"/>
    </source>
</evidence>
<dbReference type="AlphaFoldDB" id="A0AAW0SGH4"/>
<feature type="domain" description="PAS" evidence="12">
    <location>
        <begin position="274"/>
        <end position="321"/>
    </location>
</feature>
<dbReference type="InterPro" id="IPR003607">
    <property type="entry name" value="HD/PDEase_dom"/>
</dbReference>
<comment type="pathway">
    <text evidence="2">Purine metabolism; 3',5'-cyclic AMP degradation; AMP from 3',5'-cyclic AMP: step 1/1.</text>
</comment>
<evidence type="ECO:0000256" key="5">
    <source>
        <dbReference type="ARBA" id="ARBA00022723"/>
    </source>
</evidence>
<feature type="binding site" evidence="10">
    <location>
        <position position="740"/>
    </location>
    <ligand>
        <name>Zn(2+)</name>
        <dbReference type="ChEBI" id="CHEBI:29105"/>
        <label>2</label>
    </ligand>
</feature>
<comment type="caution">
    <text evidence="14">The sequence shown here is derived from an EMBL/GenBank/DDBJ whole genome shotgun (WGS) entry which is preliminary data.</text>
</comment>
<sequence>MEDTHSRDTPVKSLSPHWTPLPCRPPLAPPTPPQRGMGCGPSLHVSNSGVCKEEEEEEEVGGTHAQTDTQTPGSNTAESNHQQTTYNTHLGPGTRQQVTHAWDDTSQSMQLVTGGVTPHLGFIKNSQKHLKVLLVFRKEDSVCQAWKAAVFRRGHTHSLSRTLEEAVRVAGEEGPEVVVVDARPSRGLNAKAVCGAVRHRQAETGHAPVLVAVVKKSFADRDGATVGPMLNAGFNRVVTESSAVGSVLNDLVQVEVCDVAGQTRLRGCQALLGALDACRELVHITDTHHNIMFINKACENILGYTLEEVAERNLWELHTPDVNKQDGRQSDHHRPSLEFRQPPPQALHDATPTHRPIQDQDKPIQQDSKVPLEASESVNLNMRRGKEWEGLVTYRRRSGGALHLPSKVIPVMVPLTRHQQHYIYVSDTHALDRLEMSAANVDHFHPRGSIKSLRKGSHDIRSLSSDGVTEACESVVQHKVSSAPVEKERFSFSRAPTEKKGPQGIIRRQSLVKLHSLTIEAPITRVFSIISAAQENSPAYVAQALERAIEILRSTELYSPQLISSAAVETSVASRSVAADPVATDLLGGLLAQGPKPLLSVRRSSNDTVKATQQLPRSSVPALHQQASSAIRELLAEDMSWSFDIFKLERISDKRPLVWLGMSLMCRFDVPDTLNCDENTLQNWLTLIEANYHSDNTYHNSTHAADVLQSTAYFLSKERIKQLLDPLDVAACLVAAVVHDVDHPGKNSAFLCNTNNELAVLYNDLSVLESHHVAVSFKHTRSDERVNIFKALDRDTYKHLRKSIIDMVLATDMTKHFEHLSKFVNMAGSSTATAAAAAAAAAAVAAGDDDDDGGVFEDDPTVTPDLLSFGSPENIVIIKRMLIKCADVSNPLRPLPLSIDWAYRIANEYFNQTEEEKQRSLPIVMPQFDRTTCSIPKSQIGFIDFFINDMFDAWDALADVPELLEHLRVNYIYWKEEEERNERTSTFTSSPLAPPPSLPLSLPAEDGEIKEEEEEEKEQEEKEENEGLNLKLTS</sequence>
<dbReference type="PRINTS" id="PR00387">
    <property type="entry name" value="PDIESTERASE1"/>
</dbReference>
<dbReference type="GO" id="GO:0046872">
    <property type="term" value="F:metal ion binding"/>
    <property type="evidence" value="ECO:0007669"/>
    <property type="project" value="UniProtKB-KW"/>
</dbReference>
<dbReference type="SMART" id="SM00091">
    <property type="entry name" value="PAS"/>
    <property type="match status" value="1"/>
</dbReference>
<evidence type="ECO:0000313" key="14">
    <source>
        <dbReference type="EMBL" id="KAK8373342.1"/>
    </source>
</evidence>
<gene>
    <name evidence="14" type="ORF">O3P69_019980</name>
</gene>
<dbReference type="GO" id="GO:0007165">
    <property type="term" value="P:signal transduction"/>
    <property type="evidence" value="ECO:0007669"/>
    <property type="project" value="InterPro"/>
</dbReference>
<dbReference type="NCBIfam" id="TIGR00229">
    <property type="entry name" value="sensory_box"/>
    <property type="match status" value="1"/>
</dbReference>